<feature type="compositionally biased region" description="Polar residues" evidence="2">
    <location>
        <begin position="399"/>
        <end position="412"/>
    </location>
</feature>
<organism evidence="3 4">
    <name type="scientific">Lithohypha guttulata</name>
    <dbReference type="NCBI Taxonomy" id="1690604"/>
    <lineage>
        <taxon>Eukaryota</taxon>
        <taxon>Fungi</taxon>
        <taxon>Dikarya</taxon>
        <taxon>Ascomycota</taxon>
        <taxon>Pezizomycotina</taxon>
        <taxon>Eurotiomycetes</taxon>
        <taxon>Chaetothyriomycetidae</taxon>
        <taxon>Chaetothyriales</taxon>
        <taxon>Trichomeriaceae</taxon>
        <taxon>Lithohypha</taxon>
    </lineage>
</organism>
<feature type="coiled-coil region" evidence="1">
    <location>
        <begin position="70"/>
        <end position="111"/>
    </location>
</feature>
<dbReference type="EMBL" id="JAVRRG010000036">
    <property type="protein sequence ID" value="KAK5094114.1"/>
    <property type="molecule type" value="Genomic_DNA"/>
</dbReference>
<proteinExistence type="predicted"/>
<dbReference type="Proteomes" id="UP001345013">
    <property type="component" value="Unassembled WGS sequence"/>
</dbReference>
<feature type="compositionally biased region" description="Basic and acidic residues" evidence="2">
    <location>
        <begin position="356"/>
        <end position="368"/>
    </location>
</feature>
<comment type="caution">
    <text evidence="3">The sequence shown here is derived from an EMBL/GenBank/DDBJ whole genome shotgun (WGS) entry which is preliminary data.</text>
</comment>
<reference evidence="3 4" key="1">
    <citation type="submission" date="2023-08" db="EMBL/GenBank/DDBJ databases">
        <title>Black Yeasts Isolated from many extreme environments.</title>
        <authorList>
            <person name="Coleine C."/>
            <person name="Stajich J.E."/>
            <person name="Selbmann L."/>
        </authorList>
    </citation>
    <scope>NUCLEOTIDE SEQUENCE [LARGE SCALE GENOMIC DNA]</scope>
    <source>
        <strain evidence="3 4">CCFEE 5885</strain>
    </source>
</reference>
<sequence length="537" mass="60246">MAPVNEEWKKVVEEAKPAVEGLKGKWEELKEVLEAGAGSTSTAAGREVLKGYEENWGKLVGCMEKVQAATENYEQLSQATRRDAAKKEEELQKREAIMAEKEQRLAEKEKRVEERTKWLETGLREDLQQKFLAKFELEVQKIRAEKSTPKEVEMDKKMEKVDAMLDKVTALGTRVEAAEAGKEQTQAEMLATQLQVSEQAHTTAQQQAGSWKIGFSELRRELEKASGEIKDLKMGIGRLEEEKAQLQASLHEANIRLDEGRRVREGEQLKARADQAEARLKEIEQERKGSAVWKQLERANGQVEALQRPLVIDRFSDGMASVIEGAWNSHMQGLQQQMATEQDEDEEEPPRKRRRTGQEPERDHRPHDGDDDNDDDEGRGGGAGVGGNVPRESDGQDNGEGSSRQQGGQNESMVVAEDAGEVQQQAAPQTSLSGVLDQMRFPTRFDVAEFVRQLEQSQPNNGPAEWREFFGKAAGARKVVCVFGKLAVNKNGGYGYNESVYTREKCKYHAGKRDGLCVRLNRLGGEDGKTWELHQCN</sequence>
<gene>
    <name evidence="3" type="ORF">LTR24_003719</name>
</gene>
<keyword evidence="4" id="KW-1185">Reference proteome</keyword>
<evidence type="ECO:0000256" key="2">
    <source>
        <dbReference type="SAM" id="MobiDB-lite"/>
    </source>
</evidence>
<name>A0ABR0KDV3_9EURO</name>
<feature type="coiled-coil region" evidence="1">
    <location>
        <begin position="215"/>
        <end position="286"/>
    </location>
</feature>
<feature type="region of interest" description="Disordered" evidence="2">
    <location>
        <begin position="333"/>
        <end position="412"/>
    </location>
</feature>
<evidence type="ECO:0000256" key="1">
    <source>
        <dbReference type="SAM" id="Coils"/>
    </source>
</evidence>
<evidence type="ECO:0000313" key="3">
    <source>
        <dbReference type="EMBL" id="KAK5094114.1"/>
    </source>
</evidence>
<protein>
    <submittedName>
        <fullName evidence="3">Uncharacterized protein</fullName>
    </submittedName>
</protein>
<accession>A0ABR0KDV3</accession>
<keyword evidence="1" id="KW-0175">Coiled coil</keyword>
<evidence type="ECO:0000313" key="4">
    <source>
        <dbReference type="Proteomes" id="UP001345013"/>
    </source>
</evidence>